<sequence>MAPKTRATRKKRFLEGDCSAANLYCAESHDKSLSTQGDMREMSNDQTFVAAIAESPFSHEDRTVVQPTTKRKRVLKNVDGLGHGDKQVRNNQQNVNLAANQGVTGNQDLFAAINSDNDTASAMVEGSSTFGQALYQRSKQESNLSYKDLGDNVFTCNHCSACFWSEEANKQLSKKAHLIYTNCCKNGQVKLQQSNPAPSFLQKILDPQNVPESTLFRQNIRVYNSMFSFTSMGATIDRSINNGSGPYVFKISGQVHHLMGSILPPDGECPKYAQLYVYDTKNEVSNRINAIDPTHENENIKPEIV</sequence>
<comment type="caution">
    <text evidence="1">The sequence shown here is derived from an EMBL/GenBank/DDBJ whole genome shotgun (WGS) entry which is preliminary data.</text>
</comment>
<reference evidence="1 2" key="1">
    <citation type="journal article" date="2018" name="Nat. Genet.">
        <title>The Rosa genome provides new insights in the design of modern roses.</title>
        <authorList>
            <person name="Bendahmane M."/>
        </authorList>
    </citation>
    <scope>NUCLEOTIDE SEQUENCE [LARGE SCALE GENOMIC DNA]</scope>
    <source>
        <strain evidence="2">cv. Old Blush</strain>
    </source>
</reference>
<proteinExistence type="predicted"/>
<evidence type="ECO:0008006" key="3">
    <source>
        <dbReference type="Google" id="ProtNLM"/>
    </source>
</evidence>
<keyword evidence="2" id="KW-1185">Reference proteome</keyword>
<dbReference type="PANTHER" id="PTHR45786:SF74">
    <property type="entry name" value="ATP-DEPENDENT DNA HELICASE"/>
    <property type="match status" value="1"/>
</dbReference>
<name>A0A2P6RKU2_ROSCH</name>
<protein>
    <recommendedName>
        <fullName evidence="3">Helitron helicase-like domain-containing protein</fullName>
    </recommendedName>
</protein>
<dbReference type="EMBL" id="PDCK01000040">
    <property type="protein sequence ID" value="PRQ47027.1"/>
    <property type="molecule type" value="Genomic_DNA"/>
</dbReference>
<organism evidence="1 2">
    <name type="scientific">Rosa chinensis</name>
    <name type="common">China rose</name>
    <dbReference type="NCBI Taxonomy" id="74649"/>
    <lineage>
        <taxon>Eukaryota</taxon>
        <taxon>Viridiplantae</taxon>
        <taxon>Streptophyta</taxon>
        <taxon>Embryophyta</taxon>
        <taxon>Tracheophyta</taxon>
        <taxon>Spermatophyta</taxon>
        <taxon>Magnoliopsida</taxon>
        <taxon>eudicotyledons</taxon>
        <taxon>Gunneridae</taxon>
        <taxon>Pentapetalae</taxon>
        <taxon>rosids</taxon>
        <taxon>fabids</taxon>
        <taxon>Rosales</taxon>
        <taxon>Rosaceae</taxon>
        <taxon>Rosoideae</taxon>
        <taxon>Rosoideae incertae sedis</taxon>
        <taxon>Rosa</taxon>
    </lineage>
</organism>
<evidence type="ECO:0000313" key="1">
    <source>
        <dbReference type="EMBL" id="PRQ47027.1"/>
    </source>
</evidence>
<dbReference type="AlphaFoldDB" id="A0A2P6RKU2"/>
<dbReference type="Proteomes" id="UP000238479">
    <property type="component" value="Chromosome 2"/>
</dbReference>
<dbReference type="Gramene" id="PRQ47027">
    <property type="protein sequence ID" value="PRQ47027"/>
    <property type="gene ID" value="RchiOBHm_Chr2g0095281"/>
</dbReference>
<gene>
    <name evidence="1" type="ORF">RchiOBHm_Chr2g0095281</name>
</gene>
<dbReference type="PANTHER" id="PTHR45786">
    <property type="entry name" value="DNA BINDING PROTEIN-LIKE"/>
    <property type="match status" value="1"/>
</dbReference>
<evidence type="ECO:0000313" key="2">
    <source>
        <dbReference type="Proteomes" id="UP000238479"/>
    </source>
</evidence>
<accession>A0A2P6RKU2</accession>
<dbReference type="STRING" id="74649.A0A2P6RKU2"/>